<dbReference type="AlphaFoldDB" id="A0A0E9WRT2"/>
<reference evidence="1" key="2">
    <citation type="journal article" date="2015" name="Fish Shellfish Immunol.">
        <title>Early steps in the European eel (Anguilla anguilla)-Vibrio vulnificus interaction in the gills: Role of the RtxA13 toxin.</title>
        <authorList>
            <person name="Callol A."/>
            <person name="Pajuelo D."/>
            <person name="Ebbesson L."/>
            <person name="Teles M."/>
            <person name="MacKenzie S."/>
            <person name="Amaro C."/>
        </authorList>
    </citation>
    <scope>NUCLEOTIDE SEQUENCE</scope>
</reference>
<reference evidence="1" key="1">
    <citation type="submission" date="2014-11" db="EMBL/GenBank/DDBJ databases">
        <authorList>
            <person name="Amaro Gonzalez C."/>
        </authorList>
    </citation>
    <scope>NUCLEOTIDE SEQUENCE</scope>
</reference>
<dbReference type="EMBL" id="GBXM01015591">
    <property type="protein sequence ID" value="JAH92986.1"/>
    <property type="molecule type" value="Transcribed_RNA"/>
</dbReference>
<protein>
    <submittedName>
        <fullName evidence="1">Uncharacterized protein</fullName>
    </submittedName>
</protein>
<proteinExistence type="predicted"/>
<accession>A0A0E9WRT2</accession>
<evidence type="ECO:0000313" key="1">
    <source>
        <dbReference type="EMBL" id="JAH92986.1"/>
    </source>
</evidence>
<name>A0A0E9WRT2_ANGAN</name>
<sequence>MNNSCKNMHLVAKCGGVKTTNVNGANHDLCDFSKWYEIIFIFFVKTCMKPFCRLPVSPIT</sequence>
<organism evidence="1">
    <name type="scientific">Anguilla anguilla</name>
    <name type="common">European freshwater eel</name>
    <name type="synonym">Muraena anguilla</name>
    <dbReference type="NCBI Taxonomy" id="7936"/>
    <lineage>
        <taxon>Eukaryota</taxon>
        <taxon>Metazoa</taxon>
        <taxon>Chordata</taxon>
        <taxon>Craniata</taxon>
        <taxon>Vertebrata</taxon>
        <taxon>Euteleostomi</taxon>
        <taxon>Actinopterygii</taxon>
        <taxon>Neopterygii</taxon>
        <taxon>Teleostei</taxon>
        <taxon>Anguilliformes</taxon>
        <taxon>Anguillidae</taxon>
        <taxon>Anguilla</taxon>
    </lineage>
</organism>